<protein>
    <recommendedName>
        <fullName evidence="4">Hydrogenase maturation factor HypA</fullName>
    </recommendedName>
</protein>
<dbReference type="EMBL" id="DQTV01000047">
    <property type="protein sequence ID" value="HIP56973.1"/>
    <property type="molecule type" value="Genomic_DNA"/>
</dbReference>
<comment type="function">
    <text evidence="4">Involved in the maturation of [NiFe] hydrogenases. Required for nickel insertion into the metal center of the hydrogenase.</text>
</comment>
<dbReference type="PANTHER" id="PTHR34535">
    <property type="entry name" value="HYDROGENASE MATURATION FACTOR HYPA"/>
    <property type="match status" value="1"/>
</dbReference>
<evidence type="ECO:0000256" key="4">
    <source>
        <dbReference type="HAMAP-Rule" id="MF_00213"/>
    </source>
</evidence>
<dbReference type="Gene3D" id="3.30.2320.80">
    <property type="match status" value="1"/>
</dbReference>
<dbReference type="GO" id="GO:0051604">
    <property type="term" value="P:protein maturation"/>
    <property type="evidence" value="ECO:0007669"/>
    <property type="project" value="InterPro"/>
</dbReference>
<keyword evidence="1 4" id="KW-0533">Nickel</keyword>
<evidence type="ECO:0000256" key="3">
    <source>
        <dbReference type="ARBA" id="ARBA00022833"/>
    </source>
</evidence>
<accession>A0A832YXH7</accession>
<feature type="binding site" evidence="4">
    <location>
        <position position="79"/>
    </location>
    <ligand>
        <name>Zn(2+)</name>
        <dbReference type="ChEBI" id="CHEBI:29105"/>
    </ligand>
</feature>
<dbReference type="HAMAP" id="MF_00213">
    <property type="entry name" value="HypA_HybF"/>
    <property type="match status" value="1"/>
</dbReference>
<feature type="binding site" evidence="4">
    <location>
        <position position="114"/>
    </location>
    <ligand>
        <name>Zn(2+)</name>
        <dbReference type="ChEBI" id="CHEBI:29105"/>
    </ligand>
</feature>
<evidence type="ECO:0000256" key="2">
    <source>
        <dbReference type="ARBA" id="ARBA00022723"/>
    </source>
</evidence>
<keyword evidence="3 4" id="KW-0862">Zinc</keyword>
<dbReference type="PIRSF" id="PIRSF004761">
    <property type="entry name" value="Hydrgn_mat_HypA"/>
    <property type="match status" value="1"/>
</dbReference>
<organism evidence="5 6">
    <name type="scientific">Ignisphaera aggregans</name>
    <dbReference type="NCBI Taxonomy" id="334771"/>
    <lineage>
        <taxon>Archaea</taxon>
        <taxon>Thermoproteota</taxon>
        <taxon>Thermoprotei</taxon>
        <taxon>Desulfurococcales</taxon>
        <taxon>Desulfurococcaceae</taxon>
        <taxon>Ignisphaera</taxon>
    </lineage>
</organism>
<keyword evidence="2 4" id="KW-0479">Metal-binding</keyword>
<dbReference type="InterPro" id="IPR000688">
    <property type="entry name" value="HypA/HybF"/>
</dbReference>
<dbReference type="PANTHER" id="PTHR34535:SF3">
    <property type="entry name" value="HYDROGENASE MATURATION FACTOR HYPA"/>
    <property type="match status" value="1"/>
</dbReference>
<evidence type="ECO:0000313" key="6">
    <source>
        <dbReference type="Proteomes" id="UP000605805"/>
    </source>
</evidence>
<evidence type="ECO:0000256" key="1">
    <source>
        <dbReference type="ARBA" id="ARBA00022596"/>
    </source>
</evidence>
<proteinExistence type="inferred from homology"/>
<dbReference type="GO" id="GO:0016151">
    <property type="term" value="F:nickel cation binding"/>
    <property type="evidence" value="ECO:0007669"/>
    <property type="project" value="UniProtKB-UniRule"/>
</dbReference>
<dbReference type="Pfam" id="PF01155">
    <property type="entry name" value="HypA"/>
    <property type="match status" value="1"/>
</dbReference>
<gene>
    <name evidence="4 5" type="primary">hypA</name>
    <name evidence="5" type="ORF">EYH02_02745</name>
</gene>
<dbReference type="Proteomes" id="UP000605805">
    <property type="component" value="Unassembled WGS sequence"/>
</dbReference>
<name>A0A832YXH7_9CREN</name>
<dbReference type="AlphaFoldDB" id="A0A832YXH7"/>
<dbReference type="GO" id="GO:0008270">
    <property type="term" value="F:zinc ion binding"/>
    <property type="evidence" value="ECO:0007669"/>
    <property type="project" value="UniProtKB-UniRule"/>
</dbReference>
<feature type="binding site" evidence="4">
    <location>
        <position position="2"/>
    </location>
    <ligand>
        <name>Ni(2+)</name>
        <dbReference type="ChEBI" id="CHEBI:49786"/>
    </ligand>
</feature>
<feature type="binding site" evidence="4">
    <location>
        <position position="111"/>
    </location>
    <ligand>
        <name>Zn(2+)</name>
        <dbReference type="ChEBI" id="CHEBI:29105"/>
    </ligand>
</feature>
<sequence length="135" mass="15650">MHEWALAEAITVTIEYEARKRGSRTIELVEVVVGELQSIDREVFEFALKELIASLRERGIDVRKVDIEFEEAKFKCFRCGYQWNLSEVGISEHEREAIHFIPDVAKVYIRCPKCGSHDFEIVAGRGVYIKRLEFG</sequence>
<reference evidence="5" key="1">
    <citation type="journal article" date="2020" name="ISME J.">
        <title>Gammaproteobacteria mediating utilization of methyl-, sulfur- and petroleum organic compounds in deep ocean hydrothermal plumes.</title>
        <authorList>
            <person name="Zhou Z."/>
            <person name="Liu Y."/>
            <person name="Pan J."/>
            <person name="Cron B.R."/>
            <person name="Toner B.M."/>
            <person name="Anantharaman K."/>
            <person name="Breier J.A."/>
            <person name="Dick G.J."/>
            <person name="Li M."/>
        </authorList>
    </citation>
    <scope>NUCLEOTIDE SEQUENCE</scope>
    <source>
        <strain evidence="5">SZUA-1435</strain>
    </source>
</reference>
<dbReference type="NCBIfam" id="NF003008">
    <property type="entry name" value="PRK03824.1"/>
    <property type="match status" value="1"/>
</dbReference>
<evidence type="ECO:0000313" key="5">
    <source>
        <dbReference type="EMBL" id="HIP56973.1"/>
    </source>
</evidence>
<comment type="similarity">
    <text evidence="4">Belongs to the HypA/HybF family.</text>
</comment>
<comment type="caution">
    <text evidence="5">The sequence shown here is derived from an EMBL/GenBank/DDBJ whole genome shotgun (WGS) entry which is preliminary data.</text>
</comment>
<feature type="binding site" evidence="4">
    <location>
        <position position="76"/>
    </location>
    <ligand>
        <name>Zn(2+)</name>
        <dbReference type="ChEBI" id="CHEBI:29105"/>
    </ligand>
</feature>